<dbReference type="PANTHER" id="PTHR13598:SF1">
    <property type="entry name" value="AT07567P-RELATED"/>
    <property type="match status" value="1"/>
</dbReference>
<dbReference type="HOGENOM" id="CLU_025225_0_1_1"/>
<evidence type="ECO:0000256" key="7">
    <source>
        <dbReference type="ARBA" id="ARBA00023242"/>
    </source>
</evidence>
<keyword evidence="3 8" id="KW-0812">Transmembrane</keyword>
<dbReference type="AlphaFoldDB" id="T1KPL8"/>
<reference evidence="10" key="1">
    <citation type="submission" date="2011-08" db="EMBL/GenBank/DDBJ databases">
        <authorList>
            <person name="Rombauts S."/>
        </authorList>
    </citation>
    <scope>NUCLEOTIDE SEQUENCE</scope>
    <source>
        <strain evidence="10">London</strain>
    </source>
</reference>
<comment type="similarity">
    <text evidence="2">Belongs to the NEMP family.</text>
</comment>
<evidence type="ECO:0000256" key="4">
    <source>
        <dbReference type="ARBA" id="ARBA00022729"/>
    </source>
</evidence>
<evidence type="ECO:0000313" key="9">
    <source>
        <dbReference type="EnsemblMetazoa" id="tetur17g00950.1"/>
    </source>
</evidence>
<dbReference type="OrthoDB" id="509138at2759"/>
<evidence type="ECO:0000256" key="3">
    <source>
        <dbReference type="ARBA" id="ARBA00022692"/>
    </source>
</evidence>
<dbReference type="EMBL" id="CAEY01000333">
    <property type="status" value="NOT_ANNOTATED_CDS"/>
    <property type="molecule type" value="Genomic_DNA"/>
</dbReference>
<name>T1KPL8_TETUR</name>
<comment type="subcellular location">
    <subcellularLocation>
        <location evidence="1">Nucleus inner membrane</location>
        <topology evidence="1">Multi-pass membrane protein</topology>
        <orientation evidence="1">Nucleoplasmic side</orientation>
    </subcellularLocation>
</comment>
<keyword evidence="6 8" id="KW-0472">Membrane</keyword>
<gene>
    <name evidence="9" type="primary">107366219</name>
</gene>
<dbReference type="OMA" id="SPECKQW"/>
<evidence type="ECO:0000256" key="5">
    <source>
        <dbReference type="ARBA" id="ARBA00022989"/>
    </source>
</evidence>
<dbReference type="Proteomes" id="UP000015104">
    <property type="component" value="Unassembled WGS sequence"/>
</dbReference>
<dbReference type="Pfam" id="PF10225">
    <property type="entry name" value="NEMP"/>
    <property type="match status" value="1"/>
</dbReference>
<dbReference type="EnsemblMetazoa" id="tetur17g00950.1">
    <property type="protein sequence ID" value="tetur17g00950.1"/>
    <property type="gene ID" value="tetur17g00950"/>
</dbReference>
<dbReference type="KEGG" id="tut:107366219"/>
<dbReference type="STRING" id="32264.T1KPL8"/>
<proteinExistence type="inferred from homology"/>
<dbReference type="eggNOG" id="KOG3817">
    <property type="taxonomic scope" value="Eukaryota"/>
</dbReference>
<keyword evidence="10" id="KW-1185">Reference proteome</keyword>
<feature type="transmembrane region" description="Helical" evidence="8">
    <location>
        <begin position="29"/>
        <end position="45"/>
    </location>
</feature>
<organism evidence="9 10">
    <name type="scientific">Tetranychus urticae</name>
    <name type="common">Two-spotted spider mite</name>
    <dbReference type="NCBI Taxonomy" id="32264"/>
    <lineage>
        <taxon>Eukaryota</taxon>
        <taxon>Metazoa</taxon>
        <taxon>Ecdysozoa</taxon>
        <taxon>Arthropoda</taxon>
        <taxon>Chelicerata</taxon>
        <taxon>Arachnida</taxon>
        <taxon>Acari</taxon>
        <taxon>Acariformes</taxon>
        <taxon>Trombidiformes</taxon>
        <taxon>Prostigmata</taxon>
        <taxon>Eleutherengona</taxon>
        <taxon>Raphignathae</taxon>
        <taxon>Tetranychoidea</taxon>
        <taxon>Tetranychidae</taxon>
        <taxon>Tetranychus</taxon>
    </lineage>
</organism>
<reference evidence="9" key="2">
    <citation type="submission" date="2015-06" db="UniProtKB">
        <authorList>
            <consortium name="EnsemblMetazoa"/>
        </authorList>
    </citation>
    <scope>IDENTIFICATION</scope>
</reference>
<feature type="transmembrane region" description="Helical" evidence="8">
    <location>
        <begin position="155"/>
        <end position="180"/>
    </location>
</feature>
<accession>T1KPL8</accession>
<evidence type="ECO:0000256" key="8">
    <source>
        <dbReference type="SAM" id="Phobius"/>
    </source>
</evidence>
<evidence type="ECO:0000256" key="1">
    <source>
        <dbReference type="ARBA" id="ARBA00004575"/>
    </source>
</evidence>
<dbReference type="InterPro" id="IPR019358">
    <property type="entry name" value="NEMP_fam"/>
</dbReference>
<keyword evidence="7" id="KW-0539">Nucleus</keyword>
<evidence type="ECO:0008006" key="11">
    <source>
        <dbReference type="Google" id="ProtNLM"/>
    </source>
</evidence>
<feature type="transmembrane region" description="Helical" evidence="8">
    <location>
        <begin position="115"/>
        <end position="135"/>
    </location>
</feature>
<keyword evidence="5 8" id="KW-1133">Transmembrane helix</keyword>
<evidence type="ECO:0000256" key="6">
    <source>
        <dbReference type="ARBA" id="ARBA00023136"/>
    </source>
</evidence>
<dbReference type="PANTHER" id="PTHR13598">
    <property type="entry name" value="AT07567P-RELATED"/>
    <property type="match status" value="1"/>
</dbReference>
<evidence type="ECO:0000256" key="2">
    <source>
        <dbReference type="ARBA" id="ARBA00005748"/>
    </source>
</evidence>
<protein>
    <recommendedName>
        <fullName evidence="11">Nuclear envelope integral membrane protein 1</fullName>
    </recommendedName>
</protein>
<dbReference type="GO" id="GO:0005637">
    <property type="term" value="C:nuclear inner membrane"/>
    <property type="evidence" value="ECO:0007669"/>
    <property type="project" value="UniProtKB-SubCell"/>
</dbReference>
<feature type="transmembrane region" description="Helical" evidence="8">
    <location>
        <begin position="84"/>
        <end position="103"/>
    </location>
</feature>
<evidence type="ECO:0000313" key="10">
    <source>
        <dbReference type="Proteomes" id="UP000015104"/>
    </source>
</evidence>
<sequence>MDLSTLIFLIFPILACSLAIINYNYNVSFDPLMIGLTLMGILLFYKAPSYSKSASFYYVCSLILGCLGSILVVFFVLGRFVPKRFAYATLIFGSSTIGFVYQLCKDRIYQQIIDYGTYIIWYTVIAAFITFAFAYRYGPPTHPKTLNLVQWTCQILALSLIMLSNSLPSVGLSLCGVLILHYNFSNLWEKLWLRCKKPEPRTLLTEDEYYLQGLLATQEELKKLREYCRSPEIDPWKVINKLKTPERFAKFMVTGEDVGEEERSVYDTSCFDDSEEMIEDMDTTGGDTLNGSQESLIFRENSIHSEVNVLSNAQNNSQNNSQINAQSTSNNFAFRPLYRLKPSILDKTTNSNSSDADIDNIMDQEMKKLDQIFSIN</sequence>
<keyword evidence="4" id="KW-0732">Signal</keyword>
<feature type="transmembrane region" description="Helical" evidence="8">
    <location>
        <begin position="57"/>
        <end position="78"/>
    </location>
</feature>